<dbReference type="InterPro" id="IPR020861">
    <property type="entry name" value="Triosephosphate_isomerase_AS"/>
</dbReference>
<evidence type="ECO:0000256" key="6">
    <source>
        <dbReference type="ARBA" id="ARBA00022490"/>
    </source>
</evidence>
<dbReference type="Proteomes" id="UP000298246">
    <property type="component" value="Unassembled WGS sequence"/>
</dbReference>
<dbReference type="NCBIfam" id="TIGR00419">
    <property type="entry name" value="tim"/>
    <property type="match status" value="1"/>
</dbReference>
<name>A0A4Y8PZ77_9BACL</name>
<dbReference type="HAMAP" id="MF_00147_B">
    <property type="entry name" value="TIM_B"/>
    <property type="match status" value="1"/>
</dbReference>
<comment type="pathway">
    <text evidence="1 9 10">Carbohydrate degradation; glycolysis; D-glyceraldehyde 3-phosphate from glycerone phosphate: step 1/1.</text>
</comment>
<dbReference type="RefSeq" id="WP_134754090.1">
    <property type="nucleotide sequence ID" value="NZ_MYFO02000009.1"/>
</dbReference>
<feature type="active site" description="Electrophile" evidence="9">
    <location>
        <position position="125"/>
    </location>
</feature>
<keyword evidence="6 9" id="KW-0963">Cytoplasm</keyword>
<dbReference type="FunFam" id="3.20.20.70:FF:000016">
    <property type="entry name" value="Triosephosphate isomerase"/>
    <property type="match status" value="1"/>
</dbReference>
<dbReference type="OrthoDB" id="2066272at2"/>
<dbReference type="InterPro" id="IPR000652">
    <property type="entry name" value="Triosephosphate_isomerase"/>
</dbReference>
<dbReference type="EC" id="5.3.1.1" evidence="3 9"/>
<keyword evidence="7 9" id="KW-0324">Glycolysis</keyword>
<evidence type="ECO:0000256" key="4">
    <source>
        <dbReference type="ARBA" id="ARBA00019397"/>
    </source>
</evidence>
<protein>
    <recommendedName>
        <fullName evidence="4 9">Triosephosphate isomerase</fullName>
        <shortName evidence="9">TIM</shortName>
        <shortName evidence="9">TPI</shortName>
        <ecNumber evidence="3 9">5.3.1.1</ecNumber>
    </recommendedName>
    <alternativeName>
        <fullName evidence="9">Triose-phosphate isomerase</fullName>
    </alternativeName>
</protein>
<sequence>MEHVLEDQIRRLVARLIDELGGADTLVPRRAGRERPLIAANWKMNMSLQTANRFIDGLQHAPYAHCRVVICPPYPLLAPLAARLEPLQVALGAQNLHEARQGAYTGEVHGELLAELGCAYVLIGHSERRAAGEAAQRVARKLARALETGLTPVLCIGETQAERDAGLTGSVLREQLLSALADIKTAAPDIVIAYEPVWAIGTGRTALPSEAQETHRYIRDVLGEWRSSRLAEEIPILYGGSVQAQTVGELCAMPDIDGALVGGASLAADTFEAIITALQKG</sequence>
<feature type="binding site" evidence="9">
    <location>
        <position position="241"/>
    </location>
    <ligand>
        <name>substrate</name>
    </ligand>
</feature>
<proteinExistence type="inferred from homology"/>
<dbReference type="UniPathway" id="UPA00109">
    <property type="reaction ID" value="UER00189"/>
</dbReference>
<dbReference type="GO" id="GO:0006094">
    <property type="term" value="P:gluconeogenesis"/>
    <property type="evidence" value="ECO:0007669"/>
    <property type="project" value="UniProtKB-UniRule"/>
</dbReference>
<dbReference type="InterPro" id="IPR022896">
    <property type="entry name" value="TrioseP_Isoase_bac/euk"/>
</dbReference>
<dbReference type="InterPro" id="IPR035990">
    <property type="entry name" value="TIM_sf"/>
</dbReference>
<feature type="active site" description="Proton acceptor" evidence="9">
    <location>
        <position position="195"/>
    </location>
</feature>
<dbReference type="UniPathway" id="UPA00138"/>
<comment type="subcellular location">
    <subcellularLocation>
        <location evidence="9 10">Cytoplasm</location>
    </subcellularLocation>
</comment>
<evidence type="ECO:0000313" key="11">
    <source>
        <dbReference type="EMBL" id="TFE86597.1"/>
    </source>
</evidence>
<feature type="binding site" evidence="9">
    <location>
        <begin position="41"/>
        <end position="43"/>
    </location>
    <ligand>
        <name>substrate</name>
    </ligand>
</feature>
<evidence type="ECO:0000256" key="10">
    <source>
        <dbReference type="RuleBase" id="RU363013"/>
    </source>
</evidence>
<gene>
    <name evidence="9" type="primary">tpiA</name>
    <name evidence="11" type="ORF">B5M42_14665</name>
</gene>
<dbReference type="GO" id="GO:0004807">
    <property type="term" value="F:triose-phosphate isomerase activity"/>
    <property type="evidence" value="ECO:0007669"/>
    <property type="project" value="UniProtKB-UniRule"/>
</dbReference>
<dbReference type="GO" id="GO:0006096">
    <property type="term" value="P:glycolytic process"/>
    <property type="evidence" value="ECO:0007669"/>
    <property type="project" value="UniProtKB-UniRule"/>
</dbReference>
<evidence type="ECO:0000256" key="7">
    <source>
        <dbReference type="ARBA" id="ARBA00023152"/>
    </source>
</evidence>
<comment type="function">
    <text evidence="9">Involved in the gluconeogenesis. Catalyzes stereospecifically the conversion of dihydroxyacetone phosphate (DHAP) to D-glyceraldehyde-3-phosphate (G3P).</text>
</comment>
<feature type="binding site" evidence="9">
    <location>
        <begin position="262"/>
        <end position="263"/>
    </location>
    <ligand>
        <name>substrate</name>
    </ligand>
</feature>
<comment type="subunit">
    <text evidence="9 10">Homodimer.</text>
</comment>
<keyword evidence="8 9" id="KW-0413">Isomerase</keyword>
<reference evidence="11 12" key="1">
    <citation type="submission" date="2017-03" db="EMBL/GenBank/DDBJ databases">
        <title>Isolation of Levoglucosan Utilizing Bacteria.</title>
        <authorList>
            <person name="Arya A.S."/>
        </authorList>
    </citation>
    <scope>NUCLEOTIDE SEQUENCE [LARGE SCALE GENOMIC DNA]</scope>
    <source>
        <strain evidence="11 12">MEC069</strain>
    </source>
</reference>
<accession>A0A4Y8PZ77</accession>
<dbReference type="CDD" id="cd00311">
    <property type="entry name" value="TIM"/>
    <property type="match status" value="1"/>
</dbReference>
<evidence type="ECO:0000313" key="12">
    <source>
        <dbReference type="Proteomes" id="UP000298246"/>
    </source>
</evidence>
<dbReference type="EMBL" id="MYFO01000018">
    <property type="protein sequence ID" value="TFE86597.1"/>
    <property type="molecule type" value="Genomic_DNA"/>
</dbReference>
<evidence type="ECO:0000256" key="2">
    <source>
        <dbReference type="ARBA" id="ARBA00007422"/>
    </source>
</evidence>
<evidence type="ECO:0000256" key="8">
    <source>
        <dbReference type="ARBA" id="ARBA00023235"/>
    </source>
</evidence>
<dbReference type="Gene3D" id="3.20.20.70">
    <property type="entry name" value="Aldolase class I"/>
    <property type="match status" value="1"/>
</dbReference>
<dbReference type="AlphaFoldDB" id="A0A4Y8PZ77"/>
<dbReference type="SUPFAM" id="SSF51351">
    <property type="entry name" value="Triosephosphate isomerase (TIM)"/>
    <property type="match status" value="1"/>
</dbReference>
<dbReference type="GO" id="GO:0019563">
    <property type="term" value="P:glycerol catabolic process"/>
    <property type="evidence" value="ECO:0007669"/>
    <property type="project" value="TreeGrafter"/>
</dbReference>
<evidence type="ECO:0000256" key="9">
    <source>
        <dbReference type="HAMAP-Rule" id="MF_00147"/>
    </source>
</evidence>
<keyword evidence="5 9" id="KW-0312">Gluconeogenesis</keyword>
<dbReference type="GO" id="GO:0005829">
    <property type="term" value="C:cytosol"/>
    <property type="evidence" value="ECO:0007669"/>
    <property type="project" value="TreeGrafter"/>
</dbReference>
<evidence type="ECO:0000256" key="1">
    <source>
        <dbReference type="ARBA" id="ARBA00004680"/>
    </source>
</evidence>
<organism evidence="11 12">
    <name type="scientific">Paenibacillus athensensis</name>
    <dbReference type="NCBI Taxonomy" id="1967502"/>
    <lineage>
        <taxon>Bacteria</taxon>
        <taxon>Bacillati</taxon>
        <taxon>Bacillota</taxon>
        <taxon>Bacilli</taxon>
        <taxon>Bacillales</taxon>
        <taxon>Paenibacillaceae</taxon>
        <taxon>Paenibacillus</taxon>
    </lineage>
</organism>
<comment type="catalytic activity">
    <reaction evidence="9 10">
        <text>D-glyceraldehyde 3-phosphate = dihydroxyacetone phosphate</text>
        <dbReference type="Rhea" id="RHEA:18585"/>
        <dbReference type="ChEBI" id="CHEBI:57642"/>
        <dbReference type="ChEBI" id="CHEBI:59776"/>
        <dbReference type="EC" id="5.3.1.1"/>
    </reaction>
</comment>
<comment type="similarity">
    <text evidence="2 9 10">Belongs to the triosephosphate isomerase family.</text>
</comment>
<dbReference type="PROSITE" id="PS51440">
    <property type="entry name" value="TIM_2"/>
    <property type="match status" value="1"/>
</dbReference>
<comment type="pathway">
    <text evidence="9 10">Carbohydrate biosynthesis; gluconeogenesis.</text>
</comment>
<feature type="binding site" evidence="9">
    <location>
        <position position="201"/>
    </location>
    <ligand>
        <name>substrate</name>
    </ligand>
</feature>
<dbReference type="GO" id="GO:0046166">
    <property type="term" value="P:glyceraldehyde-3-phosphate biosynthetic process"/>
    <property type="evidence" value="ECO:0007669"/>
    <property type="project" value="TreeGrafter"/>
</dbReference>
<dbReference type="PROSITE" id="PS00171">
    <property type="entry name" value="TIM_1"/>
    <property type="match status" value="1"/>
</dbReference>
<dbReference type="PANTHER" id="PTHR21139:SF42">
    <property type="entry name" value="TRIOSEPHOSPHATE ISOMERASE"/>
    <property type="match status" value="1"/>
</dbReference>
<dbReference type="InterPro" id="IPR013785">
    <property type="entry name" value="Aldolase_TIM"/>
</dbReference>
<dbReference type="Pfam" id="PF00121">
    <property type="entry name" value="TIM"/>
    <property type="match status" value="1"/>
</dbReference>
<comment type="caution">
    <text evidence="11">The sequence shown here is derived from an EMBL/GenBank/DDBJ whole genome shotgun (WGS) entry which is preliminary data.</text>
</comment>
<evidence type="ECO:0000256" key="5">
    <source>
        <dbReference type="ARBA" id="ARBA00022432"/>
    </source>
</evidence>
<dbReference type="PANTHER" id="PTHR21139">
    <property type="entry name" value="TRIOSEPHOSPHATE ISOMERASE"/>
    <property type="match status" value="1"/>
</dbReference>
<evidence type="ECO:0000256" key="3">
    <source>
        <dbReference type="ARBA" id="ARBA00011940"/>
    </source>
</evidence>
<keyword evidence="12" id="KW-1185">Reference proteome</keyword>